<keyword evidence="2" id="KW-1185">Reference proteome</keyword>
<name>A0A7X8XZJ6_9BACT</name>
<reference evidence="1 2" key="1">
    <citation type="submission" date="2020-04" db="EMBL/GenBank/DDBJ databases">
        <title>Flammeovirga sp. SR4, a novel species isolated from seawater.</title>
        <authorList>
            <person name="Wang X."/>
        </authorList>
    </citation>
    <scope>NUCLEOTIDE SEQUENCE [LARGE SCALE GENOMIC DNA]</scope>
    <source>
        <strain evidence="1 2">SR4</strain>
    </source>
</reference>
<gene>
    <name evidence="1" type="ORF">HGP29_27770</name>
</gene>
<evidence type="ECO:0000313" key="2">
    <source>
        <dbReference type="Proteomes" id="UP000585050"/>
    </source>
</evidence>
<dbReference type="AlphaFoldDB" id="A0A7X8XZJ6"/>
<dbReference type="EMBL" id="JABAIL010000021">
    <property type="protein sequence ID" value="NLR95030.1"/>
    <property type="molecule type" value="Genomic_DNA"/>
</dbReference>
<comment type="caution">
    <text evidence="1">The sequence shown here is derived from an EMBL/GenBank/DDBJ whole genome shotgun (WGS) entry which is preliminary data.</text>
</comment>
<proteinExistence type="predicted"/>
<protein>
    <recommendedName>
        <fullName evidence="3">SH3 domain-containing protein</fullName>
    </recommendedName>
</protein>
<evidence type="ECO:0008006" key="3">
    <source>
        <dbReference type="Google" id="ProtNLM"/>
    </source>
</evidence>
<dbReference type="Proteomes" id="UP000585050">
    <property type="component" value="Unassembled WGS sequence"/>
</dbReference>
<accession>A0A7X8XZJ6</accession>
<evidence type="ECO:0000313" key="1">
    <source>
        <dbReference type="EMBL" id="NLR95030.1"/>
    </source>
</evidence>
<sequence length="257" mass="29671">MSNISIRSFNFLILIILLFNWSTSFAQSFNPFKQTDGFNWLAPKLDDFTKKLFEDEMVFNNENYHPYYINNDTLIDLIYEGGYFQPSLEGNQVILYLNNGDSLEHLISLSGKITNIKELDLGIGKEVIILDESCCADPIFNITYLYLINSSDNIEIVKSDRIKYNYENGLLPENTRLNQKFIVTKSTYNLRTIPSLDDSEIMMEYQEGDKGIAIDSKVDKTGRVWWFVIMDCTIGCTESENPKLAGWMSSKYLKKIN</sequence>
<organism evidence="1 2">
    <name type="scientific">Flammeovirga agarivorans</name>
    <dbReference type="NCBI Taxonomy" id="2726742"/>
    <lineage>
        <taxon>Bacteria</taxon>
        <taxon>Pseudomonadati</taxon>
        <taxon>Bacteroidota</taxon>
        <taxon>Cytophagia</taxon>
        <taxon>Cytophagales</taxon>
        <taxon>Flammeovirgaceae</taxon>
        <taxon>Flammeovirga</taxon>
    </lineage>
</organism>